<dbReference type="STRING" id="6248.A0A0K0E3J0"/>
<evidence type="ECO:0000313" key="4">
    <source>
        <dbReference type="WBParaSite" id="SSTP_0000406200.1"/>
    </source>
</evidence>
<dbReference type="CDD" id="cd22064">
    <property type="entry name" value="WH2_WAS_WASL"/>
    <property type="match status" value="1"/>
</dbReference>
<sequence length="333" mass="35827">MPPPPPPPPSSNSIKSIPKTDRGALLTDIHKGIKLKKTVTNDRSGPLIAGKINNTTTNGNNNVNNKFSGENHSSNNIQRPIVPSGKGFNPTEQLNSMFAGGFPKKPSEMKNMLNKPVSLPTVNQASSIEVKKSNLPAPPPLLKPKPGGFPNVGTLQKKNESNTTSLKDDGSSNVLKPRPGGPPPPPPPKKFSGQLFNTPSGMGTSQGIPPPPVPPPTFNRPLPPTISNSTPPQLPSKLTHDSGAVSPVRPPPPPPQRIQSTSQPATNQLPPTSIETSNEHVEFNNNSKIEKLLEAFYSRFTFTPLHEIPSPPEFKNIPKEYPQNRRKVASNKK</sequence>
<evidence type="ECO:0000256" key="1">
    <source>
        <dbReference type="SAM" id="MobiDB-lite"/>
    </source>
</evidence>
<dbReference type="Proteomes" id="UP000035681">
    <property type="component" value="Unplaced"/>
</dbReference>
<feature type="compositionally biased region" description="Low complexity" evidence="1">
    <location>
        <begin position="53"/>
        <end position="65"/>
    </location>
</feature>
<reference evidence="4" key="1">
    <citation type="submission" date="2015-08" db="UniProtKB">
        <authorList>
            <consortium name="WormBaseParasite"/>
        </authorList>
    </citation>
    <scope>IDENTIFICATION</scope>
</reference>
<protein>
    <submittedName>
        <fullName evidence="4 5">WH2 domain-containing protein</fullName>
    </submittedName>
</protein>
<organism evidence="4">
    <name type="scientific">Strongyloides stercoralis</name>
    <name type="common">Threadworm</name>
    <dbReference type="NCBI Taxonomy" id="6248"/>
    <lineage>
        <taxon>Eukaryota</taxon>
        <taxon>Metazoa</taxon>
        <taxon>Ecdysozoa</taxon>
        <taxon>Nematoda</taxon>
        <taxon>Chromadorea</taxon>
        <taxon>Rhabditida</taxon>
        <taxon>Tylenchina</taxon>
        <taxon>Panagrolaimomorpha</taxon>
        <taxon>Strongyloidoidea</taxon>
        <taxon>Strongyloididae</taxon>
        <taxon>Strongyloides</taxon>
    </lineage>
</organism>
<dbReference type="SMART" id="SM00246">
    <property type="entry name" value="WH2"/>
    <property type="match status" value="1"/>
</dbReference>
<evidence type="ECO:0000259" key="2">
    <source>
        <dbReference type="PROSITE" id="PS51082"/>
    </source>
</evidence>
<dbReference type="AlphaFoldDB" id="A0A0K0E3J0"/>
<dbReference type="WBParaSite" id="SSTP_0000406200.1">
    <property type="protein sequence ID" value="SSTP_0000406200.1"/>
    <property type="gene ID" value="SSTP_0000406200"/>
</dbReference>
<dbReference type="GO" id="GO:0003779">
    <property type="term" value="F:actin binding"/>
    <property type="evidence" value="ECO:0007669"/>
    <property type="project" value="InterPro"/>
</dbReference>
<feature type="compositionally biased region" description="Polar residues" evidence="1">
    <location>
        <begin position="265"/>
        <end position="276"/>
    </location>
</feature>
<evidence type="ECO:0000313" key="3">
    <source>
        <dbReference type="Proteomes" id="UP000035681"/>
    </source>
</evidence>
<feature type="region of interest" description="Disordered" evidence="1">
    <location>
        <begin position="304"/>
        <end position="333"/>
    </location>
</feature>
<feature type="compositionally biased region" description="Polar residues" evidence="1">
    <location>
        <begin position="66"/>
        <end position="78"/>
    </location>
</feature>
<dbReference type="WBParaSite" id="TCONS_00008317.p1">
    <property type="protein sequence ID" value="TCONS_00008317.p1"/>
    <property type="gene ID" value="XLOC_006270"/>
</dbReference>
<name>A0A0K0E3J0_STRER</name>
<accession>A0A0K0E3J0</accession>
<feature type="compositionally biased region" description="Pro residues" evidence="1">
    <location>
        <begin position="208"/>
        <end position="224"/>
    </location>
</feature>
<evidence type="ECO:0000313" key="5">
    <source>
        <dbReference type="WBParaSite" id="TCONS_00008317.p1"/>
    </source>
</evidence>
<dbReference type="Pfam" id="PF02205">
    <property type="entry name" value="WH2"/>
    <property type="match status" value="1"/>
</dbReference>
<feature type="compositionally biased region" description="Polar residues" evidence="1">
    <location>
        <begin position="194"/>
        <end position="207"/>
    </location>
</feature>
<feature type="region of interest" description="Disordered" evidence="1">
    <location>
        <begin position="49"/>
        <end position="278"/>
    </location>
</feature>
<proteinExistence type="predicted"/>
<dbReference type="InterPro" id="IPR003124">
    <property type="entry name" value="WH2_dom"/>
</dbReference>
<feature type="compositionally biased region" description="Polar residues" evidence="1">
    <location>
        <begin position="153"/>
        <end position="165"/>
    </location>
</feature>
<feature type="compositionally biased region" description="Pro residues" evidence="1">
    <location>
        <begin position="179"/>
        <end position="189"/>
    </location>
</feature>
<keyword evidence="3" id="KW-1185">Reference proteome</keyword>
<feature type="compositionally biased region" description="Basic residues" evidence="1">
    <location>
        <begin position="324"/>
        <end position="333"/>
    </location>
</feature>
<feature type="domain" description="WH2" evidence="2">
    <location>
        <begin position="21"/>
        <end position="38"/>
    </location>
</feature>
<dbReference type="PROSITE" id="PS51082">
    <property type="entry name" value="WH2"/>
    <property type="match status" value="1"/>
</dbReference>